<keyword evidence="5 10" id="KW-0732">Signal</keyword>
<comment type="caution">
    <text evidence="11">The sequence shown here is derived from an EMBL/GenBank/DDBJ whole genome shotgun (WGS) entry which is preliminary data.</text>
</comment>
<dbReference type="Gene3D" id="3.40.30.10">
    <property type="entry name" value="Glutaredoxin"/>
    <property type="match status" value="1"/>
</dbReference>
<dbReference type="PANTHER" id="PTHR12692">
    <property type="entry name" value="DOLICHYL-DIPHOSPHOOLIGOSACCHARIDE--PROTEIN GLYCOSYLTRANSFERASE-RELATED"/>
    <property type="match status" value="1"/>
</dbReference>
<evidence type="ECO:0000256" key="9">
    <source>
        <dbReference type="SAM" id="Phobius"/>
    </source>
</evidence>
<comment type="function">
    <text evidence="1">Subunit of the oligosaccharyl transferase (OST) complex that catalyzes the initial transfer of a defined glycan (Glc(3)Man(9)GlcNAc(2) in eukaryotes) from the lipid carrier dolichol-pyrophosphate to an asparagine residue within an Asn-X-Ser/Thr consensus motif in nascent polypeptide chains, the first step in protein N-glycosylation. N-glycosylation occurs cotranslationally and the complex associates with the Sec61 complex at the channel-forming translocon complex that mediates protein translocation across the endoplasmic reticulum (ER). All subunits are required for a maximal enzyme activity.</text>
</comment>
<feature type="transmembrane region" description="Helical" evidence="9">
    <location>
        <begin position="295"/>
        <end position="314"/>
    </location>
</feature>
<accession>A0ABR4NIX7</accession>
<dbReference type="PANTHER" id="PTHR12692:SF0">
    <property type="entry name" value="GH11935P"/>
    <property type="match status" value="1"/>
</dbReference>
<evidence type="ECO:0000256" key="5">
    <source>
        <dbReference type="ARBA" id="ARBA00022729"/>
    </source>
</evidence>
<evidence type="ECO:0000256" key="2">
    <source>
        <dbReference type="ARBA" id="ARBA00004477"/>
    </source>
</evidence>
<comment type="subcellular location">
    <subcellularLocation>
        <location evidence="2">Endoplasmic reticulum membrane</location>
        <topology evidence="2">Multi-pass membrane protein</topology>
    </subcellularLocation>
</comment>
<protein>
    <submittedName>
        <fullName evidence="11">Oligosaccharyl transferase subunit ost3/OST6</fullName>
    </submittedName>
</protein>
<organism evidence="11 12">
    <name type="scientific">Polyrhizophydium stewartii</name>
    <dbReference type="NCBI Taxonomy" id="2732419"/>
    <lineage>
        <taxon>Eukaryota</taxon>
        <taxon>Fungi</taxon>
        <taxon>Fungi incertae sedis</taxon>
        <taxon>Chytridiomycota</taxon>
        <taxon>Chytridiomycota incertae sedis</taxon>
        <taxon>Chytridiomycetes</taxon>
        <taxon>Rhizophydiales</taxon>
        <taxon>Rhizophydiales incertae sedis</taxon>
        <taxon>Polyrhizophydium</taxon>
    </lineage>
</organism>
<evidence type="ECO:0000313" key="12">
    <source>
        <dbReference type="Proteomes" id="UP001527925"/>
    </source>
</evidence>
<feature type="transmembrane region" description="Helical" evidence="9">
    <location>
        <begin position="213"/>
        <end position="231"/>
    </location>
</feature>
<dbReference type="EMBL" id="JADGIZ020000003">
    <property type="protein sequence ID" value="KAL2919494.1"/>
    <property type="molecule type" value="Genomic_DNA"/>
</dbReference>
<evidence type="ECO:0000256" key="4">
    <source>
        <dbReference type="ARBA" id="ARBA00022692"/>
    </source>
</evidence>
<keyword evidence="8 9" id="KW-0472">Membrane</keyword>
<keyword evidence="4 9" id="KW-0812">Transmembrane</keyword>
<keyword evidence="7 9" id="KW-1133">Transmembrane helix</keyword>
<proteinExistence type="inferred from homology"/>
<comment type="similarity">
    <text evidence="3">Belongs to the OST3/OST6 family.</text>
</comment>
<evidence type="ECO:0000313" key="11">
    <source>
        <dbReference type="EMBL" id="KAL2919494.1"/>
    </source>
</evidence>
<dbReference type="GO" id="GO:0016740">
    <property type="term" value="F:transferase activity"/>
    <property type="evidence" value="ECO:0007669"/>
    <property type="project" value="UniProtKB-KW"/>
</dbReference>
<feature type="transmembrane region" description="Helical" evidence="9">
    <location>
        <begin position="263"/>
        <end position="283"/>
    </location>
</feature>
<dbReference type="Proteomes" id="UP001527925">
    <property type="component" value="Unassembled WGS sequence"/>
</dbReference>
<feature type="chain" id="PRO_5045359963" evidence="10">
    <location>
        <begin position="27"/>
        <end position="327"/>
    </location>
</feature>
<evidence type="ECO:0000256" key="7">
    <source>
        <dbReference type="ARBA" id="ARBA00022989"/>
    </source>
</evidence>
<dbReference type="InterPro" id="IPR021149">
    <property type="entry name" value="OligosaccharylTrfase_OST3/OST6"/>
</dbReference>
<keyword evidence="11" id="KW-0808">Transferase</keyword>
<name>A0ABR4NIX7_9FUNG</name>
<keyword evidence="12" id="KW-1185">Reference proteome</keyword>
<keyword evidence="6" id="KW-0256">Endoplasmic reticulum</keyword>
<feature type="signal peptide" evidence="10">
    <location>
        <begin position="1"/>
        <end position="26"/>
    </location>
</feature>
<evidence type="ECO:0000256" key="10">
    <source>
        <dbReference type="SAM" id="SignalP"/>
    </source>
</evidence>
<reference evidence="11 12" key="1">
    <citation type="submission" date="2023-09" db="EMBL/GenBank/DDBJ databases">
        <title>Pangenome analysis of Batrachochytrium dendrobatidis and related Chytrids.</title>
        <authorList>
            <person name="Yacoub M.N."/>
            <person name="Stajich J.E."/>
            <person name="James T.Y."/>
        </authorList>
    </citation>
    <scope>NUCLEOTIDE SEQUENCE [LARGE SCALE GENOMIC DNA]</scope>
    <source>
        <strain evidence="11 12">JEL0888</strain>
    </source>
</reference>
<dbReference type="Pfam" id="PF04756">
    <property type="entry name" value="OST3_OST6"/>
    <property type="match status" value="1"/>
</dbReference>
<evidence type="ECO:0000256" key="3">
    <source>
        <dbReference type="ARBA" id="ARBA00009561"/>
    </source>
</evidence>
<gene>
    <name evidence="11" type="primary">OST3</name>
    <name evidence="11" type="ORF">HK105_201141</name>
</gene>
<sequence length="327" mass="36877">MLAPWTWLLGALALLLAAGGPSPVAAVTLAKRVEKLNSLPDRHLPIPLTSDSFAVFTERPRNYTLFVLLTTSLPEHGCKPCEQFGVQYRHVTKAWSRVFEPGKLYFSELDFKVGQEVFAKLGIQSVPLMFRFPPTEGPLAIQGQYDIYDFNRHGMEAQPFVEFVEAKTGVKIPYSKPVDYTNAIISGVLLASAIIAGYLFWDQITRVFHIPHLWLSGSWLMIVVMCGGYMWNTIRNPPFVGQHNGQAHLISGGFQYQFGVETFIVAGLYSVVSLSLLLLVAYVPTIKNVEEQRRITWVTVLVFVVTYSFTLNFFKVKIGNYPFRLLF</sequence>
<feature type="transmembrane region" description="Helical" evidence="9">
    <location>
        <begin position="180"/>
        <end position="201"/>
    </location>
</feature>
<evidence type="ECO:0000256" key="8">
    <source>
        <dbReference type="ARBA" id="ARBA00023136"/>
    </source>
</evidence>
<evidence type="ECO:0000256" key="1">
    <source>
        <dbReference type="ARBA" id="ARBA00002791"/>
    </source>
</evidence>
<evidence type="ECO:0000256" key="6">
    <source>
        <dbReference type="ARBA" id="ARBA00022824"/>
    </source>
</evidence>